<dbReference type="EMBL" id="JAKJXP020000065">
    <property type="protein sequence ID" value="KAK7750359.1"/>
    <property type="molecule type" value="Genomic_DNA"/>
</dbReference>
<proteinExistence type="predicted"/>
<name>A0AAN9UW80_9PEZI</name>
<sequence>DHNCAYVDDGGKELVRRPLGEPCRHCAGLFHRDARIRCVVSPELANGRTCVCCKKNRKKCLAAPTVLRGVAQAILKFMKDTDIESDTSLETNTAELRTDASRKATRQMGRRMALMEAVCLAFRAACLEEEHVVFGAIENERAAIIAAETQSMRRLMALEFEYRLAQDANAPMDPLVARYWLEVIQPSYDRR</sequence>
<dbReference type="Proteomes" id="UP001320420">
    <property type="component" value="Unassembled WGS sequence"/>
</dbReference>
<evidence type="ECO:0000313" key="2">
    <source>
        <dbReference type="Proteomes" id="UP001320420"/>
    </source>
</evidence>
<feature type="non-terminal residue" evidence="1">
    <location>
        <position position="1"/>
    </location>
</feature>
<evidence type="ECO:0000313" key="1">
    <source>
        <dbReference type="EMBL" id="KAK7750359.1"/>
    </source>
</evidence>
<protein>
    <submittedName>
        <fullName evidence="1">Uncharacterized protein</fullName>
    </submittedName>
</protein>
<reference evidence="1 2" key="1">
    <citation type="submission" date="2024-02" db="EMBL/GenBank/DDBJ databases">
        <title>De novo assembly and annotation of 12 fungi associated with fruit tree decline syndrome in Ontario, Canada.</title>
        <authorList>
            <person name="Sulman M."/>
            <person name="Ellouze W."/>
            <person name="Ilyukhin E."/>
        </authorList>
    </citation>
    <scope>NUCLEOTIDE SEQUENCE [LARGE SCALE GENOMIC DNA]</scope>
    <source>
        <strain evidence="1 2">M11/M66-122</strain>
    </source>
</reference>
<organism evidence="1 2">
    <name type="scientific">Diatrype stigma</name>
    <dbReference type="NCBI Taxonomy" id="117547"/>
    <lineage>
        <taxon>Eukaryota</taxon>
        <taxon>Fungi</taxon>
        <taxon>Dikarya</taxon>
        <taxon>Ascomycota</taxon>
        <taxon>Pezizomycotina</taxon>
        <taxon>Sordariomycetes</taxon>
        <taxon>Xylariomycetidae</taxon>
        <taxon>Xylariales</taxon>
        <taxon>Diatrypaceae</taxon>
        <taxon>Diatrype</taxon>
    </lineage>
</organism>
<dbReference type="AlphaFoldDB" id="A0AAN9UW80"/>
<gene>
    <name evidence="1" type="ORF">SLS62_007658</name>
</gene>
<comment type="caution">
    <text evidence="1">The sequence shown here is derived from an EMBL/GenBank/DDBJ whole genome shotgun (WGS) entry which is preliminary data.</text>
</comment>
<keyword evidence="2" id="KW-1185">Reference proteome</keyword>
<accession>A0AAN9UW80</accession>